<gene>
    <name evidence="1" type="ORF">CLVI_22970</name>
</gene>
<dbReference type="EMBL" id="PVXQ01000025">
    <property type="protein sequence ID" value="PRR81688.1"/>
    <property type="molecule type" value="Genomic_DNA"/>
</dbReference>
<protein>
    <submittedName>
        <fullName evidence="1">Uncharacterized protein</fullName>
    </submittedName>
</protein>
<comment type="caution">
    <text evidence="1">The sequence shown here is derived from an EMBL/GenBank/DDBJ whole genome shotgun (WGS) entry which is preliminary data.</text>
</comment>
<dbReference type="RefSeq" id="WP_106060248.1">
    <property type="nucleotide sequence ID" value="NZ_PVXQ01000025.1"/>
</dbReference>
<keyword evidence="2" id="KW-1185">Reference proteome</keyword>
<organism evidence="1 2">
    <name type="scientific">Clostridium vincentii</name>
    <dbReference type="NCBI Taxonomy" id="52704"/>
    <lineage>
        <taxon>Bacteria</taxon>
        <taxon>Bacillati</taxon>
        <taxon>Bacillota</taxon>
        <taxon>Clostridia</taxon>
        <taxon>Eubacteriales</taxon>
        <taxon>Clostridiaceae</taxon>
        <taxon>Clostridium</taxon>
    </lineage>
</organism>
<accession>A0A2T0BCS9</accession>
<name>A0A2T0BCS9_9CLOT</name>
<evidence type="ECO:0000313" key="1">
    <source>
        <dbReference type="EMBL" id="PRR81688.1"/>
    </source>
</evidence>
<reference evidence="1 2" key="1">
    <citation type="submission" date="2018-03" db="EMBL/GenBank/DDBJ databases">
        <title>Genome sequence of Clostridium vincentii DSM 10228.</title>
        <authorList>
            <person name="Poehlein A."/>
            <person name="Daniel R."/>
        </authorList>
    </citation>
    <scope>NUCLEOTIDE SEQUENCE [LARGE SCALE GENOMIC DNA]</scope>
    <source>
        <strain evidence="1 2">DSM 10228</strain>
    </source>
</reference>
<proteinExistence type="predicted"/>
<dbReference type="Proteomes" id="UP000239471">
    <property type="component" value="Unassembled WGS sequence"/>
</dbReference>
<dbReference type="AlphaFoldDB" id="A0A2T0BCS9"/>
<evidence type="ECO:0000313" key="2">
    <source>
        <dbReference type="Proteomes" id="UP000239471"/>
    </source>
</evidence>
<dbReference type="OrthoDB" id="916275at2"/>
<sequence>MKKRRIIKKVFILIIVCLIILASPFIIWSTEPSKNLNVLIINKTVPDNSYREHKGFMWILNNLKITNGDSNTSFEYDNSYYGFFPLADENYSIKDLPEEIINPNLIYMADTYGVYKEDFYKNNLSRNKSEIIYGGTKVDEVEKIKKSLNDNTIIGEFNTLTTTTDVEAKEALEDIFGLKSNDWIGRYFSDLSETNIEITSWMKENYAMEYGLKWSFKGAGIVLVNSKSEIIVLRKGVELGKELNKVIFTDNAQEEFKVKNKLNYYYWFEITQSDKDTDVLAKYKLDVTEEGQALMKKYDLPVEFPAITRKKGNYTSYYFSGDFADNNSIPKVYNAAGMRFFNKITTFDEDTNQDYFYWNVYYPLIENIIKNIN</sequence>